<dbReference type="AlphaFoldDB" id="A0A183KBB7"/>
<gene>
    <name evidence="1" type="ORF">SCUD_LOCUS12305</name>
</gene>
<proteinExistence type="predicted"/>
<evidence type="ECO:0000313" key="1">
    <source>
        <dbReference type="EMBL" id="VDP48286.1"/>
    </source>
</evidence>
<dbReference type="EMBL" id="UZAK01035023">
    <property type="protein sequence ID" value="VDP48286.1"/>
    <property type="molecule type" value="Genomic_DNA"/>
</dbReference>
<organism evidence="3">
    <name type="scientific">Schistosoma curassoni</name>
    <dbReference type="NCBI Taxonomy" id="6186"/>
    <lineage>
        <taxon>Eukaryota</taxon>
        <taxon>Metazoa</taxon>
        <taxon>Spiralia</taxon>
        <taxon>Lophotrochozoa</taxon>
        <taxon>Platyhelminthes</taxon>
        <taxon>Trematoda</taxon>
        <taxon>Digenea</taxon>
        <taxon>Strigeidida</taxon>
        <taxon>Schistosomatoidea</taxon>
        <taxon>Schistosomatidae</taxon>
        <taxon>Schistosoma</taxon>
    </lineage>
</organism>
<reference evidence="1 2" key="2">
    <citation type="submission" date="2018-11" db="EMBL/GenBank/DDBJ databases">
        <authorList>
            <consortium name="Pathogen Informatics"/>
        </authorList>
    </citation>
    <scope>NUCLEOTIDE SEQUENCE [LARGE SCALE GENOMIC DNA]</scope>
    <source>
        <strain evidence="1">Dakar</strain>
        <strain evidence="2">Dakar, Senegal</strain>
    </source>
</reference>
<name>A0A183KBB7_9TREM</name>
<evidence type="ECO:0000313" key="3">
    <source>
        <dbReference type="WBParaSite" id="SCUD_0001230801-mRNA-1"/>
    </source>
</evidence>
<reference evidence="3" key="1">
    <citation type="submission" date="2016-06" db="UniProtKB">
        <authorList>
            <consortium name="WormBaseParasite"/>
        </authorList>
    </citation>
    <scope>IDENTIFICATION</scope>
</reference>
<dbReference type="WBParaSite" id="SCUD_0001230801-mRNA-1">
    <property type="protein sequence ID" value="SCUD_0001230801-mRNA-1"/>
    <property type="gene ID" value="SCUD_0001230801"/>
</dbReference>
<evidence type="ECO:0000313" key="2">
    <source>
        <dbReference type="Proteomes" id="UP000279833"/>
    </source>
</evidence>
<dbReference type="Proteomes" id="UP000279833">
    <property type="component" value="Unassembled WGS sequence"/>
</dbReference>
<keyword evidence="2" id="KW-1185">Reference proteome</keyword>
<protein>
    <submittedName>
        <fullName evidence="1 3">Uncharacterized protein</fullName>
    </submittedName>
</protein>
<accession>A0A183KBB7</accession>
<sequence length="44" mass="5122">MTMVSSGITIPSGYCRSLSNRLLNHVRILTRLYCTYRLVWYGII</sequence>